<dbReference type="KEGG" id="abs:AZOBR_50028"/>
<gene>
    <name evidence="1" type="ORF">AZOBR_50028</name>
</gene>
<keyword evidence="2" id="KW-1185">Reference proteome</keyword>
<evidence type="ECO:0000313" key="1">
    <source>
        <dbReference type="EMBL" id="CCC97304.1"/>
    </source>
</evidence>
<reference evidence="1 2" key="1">
    <citation type="journal article" date="2011" name="PLoS Genet.">
        <title>Azospirillum genomes reveal transition of bacteria from aquatic to terrestrial environments.</title>
        <authorList>
            <person name="Wisniewski-Dye F."/>
            <person name="Borziak K."/>
            <person name="Khalsa-Moyers G."/>
            <person name="Alexandre G."/>
            <person name="Sukharnikov L.O."/>
            <person name="Wuichet K."/>
            <person name="Hurst G.B."/>
            <person name="McDonald W.H."/>
            <person name="Robertson J.S."/>
            <person name="Barbe V."/>
            <person name="Calteau A."/>
            <person name="Rouy Z."/>
            <person name="Mangenot S."/>
            <person name="Prigent-Combaret C."/>
            <person name="Normand P."/>
            <person name="Boyer M."/>
            <person name="Siguier P."/>
            <person name="Dessaux Y."/>
            <person name="Elmerich C."/>
            <person name="Condemine G."/>
            <person name="Krishnen G."/>
            <person name="Kennedy I."/>
            <person name="Paterson A.H."/>
            <person name="Gonzalez V."/>
            <person name="Mavingui P."/>
            <person name="Zhulin I.B."/>
        </authorList>
    </citation>
    <scope>NUCLEOTIDE SEQUENCE [LARGE SCALE GENOMIC DNA]</scope>
    <source>
        <strain evidence="1 2">Sp245</strain>
    </source>
</reference>
<organism evidence="1 2">
    <name type="scientific">Azospirillum baldaniorum</name>
    <dbReference type="NCBI Taxonomy" id="1064539"/>
    <lineage>
        <taxon>Bacteria</taxon>
        <taxon>Pseudomonadati</taxon>
        <taxon>Pseudomonadota</taxon>
        <taxon>Alphaproteobacteria</taxon>
        <taxon>Rhodospirillales</taxon>
        <taxon>Azospirillaceae</taxon>
        <taxon>Azospirillum</taxon>
    </lineage>
</organism>
<evidence type="ECO:0000313" key="2">
    <source>
        <dbReference type="Proteomes" id="UP000007319"/>
    </source>
</evidence>
<name>A0A9P1JPG2_9PROT</name>
<dbReference type="AlphaFoldDB" id="A0A9P1JPG2"/>
<dbReference type="Proteomes" id="UP000007319">
    <property type="component" value="Chromosome"/>
</dbReference>
<dbReference type="EMBL" id="HE577327">
    <property type="protein sequence ID" value="CCC97304.1"/>
    <property type="molecule type" value="Genomic_DNA"/>
</dbReference>
<sequence>MWRSALMRRCGSRILSGWELFIGRSILRRAAGYATAFKDFRSASALNRAGLVGGHLA</sequence>
<protein>
    <submittedName>
        <fullName evidence="1">Uncharacterized protein</fullName>
    </submittedName>
</protein>
<proteinExistence type="predicted"/>
<accession>A0A9P1JPG2</accession>